<name>A0AAV7IWD8_COTGL</name>
<keyword evidence="2" id="KW-1185">Reference proteome</keyword>
<evidence type="ECO:0000313" key="2">
    <source>
        <dbReference type="Proteomes" id="UP000826195"/>
    </source>
</evidence>
<evidence type="ECO:0000313" key="1">
    <source>
        <dbReference type="EMBL" id="KAH0569164.1"/>
    </source>
</evidence>
<sequence>MVQYRTFLGAQLRESIQYEKRINGECRKVASAGARISIHKRYDLKRACPITPSKHGRVLSHILVASSEVHLEWYRTRVIHEPESAQCPERILSAYATFASYTSILSIKKEKKCQRSQYGEKRRCKERVRRSWFPVRSVLSMNSFVDSVQCRGVFSKRLRWR</sequence>
<dbReference type="AlphaFoldDB" id="A0AAV7IWD8"/>
<dbReference type="Proteomes" id="UP000826195">
    <property type="component" value="Unassembled WGS sequence"/>
</dbReference>
<dbReference type="EMBL" id="JAHXZJ010000001">
    <property type="protein sequence ID" value="KAH0569164.1"/>
    <property type="molecule type" value="Genomic_DNA"/>
</dbReference>
<gene>
    <name evidence="1" type="ORF">KQX54_021873</name>
</gene>
<organism evidence="1 2">
    <name type="scientific">Cotesia glomerata</name>
    <name type="common">Lepidopteran parasitic wasp</name>
    <name type="synonym">Apanteles glomeratus</name>
    <dbReference type="NCBI Taxonomy" id="32391"/>
    <lineage>
        <taxon>Eukaryota</taxon>
        <taxon>Metazoa</taxon>
        <taxon>Ecdysozoa</taxon>
        <taxon>Arthropoda</taxon>
        <taxon>Hexapoda</taxon>
        <taxon>Insecta</taxon>
        <taxon>Pterygota</taxon>
        <taxon>Neoptera</taxon>
        <taxon>Endopterygota</taxon>
        <taxon>Hymenoptera</taxon>
        <taxon>Apocrita</taxon>
        <taxon>Ichneumonoidea</taxon>
        <taxon>Braconidae</taxon>
        <taxon>Microgastrinae</taxon>
        <taxon>Cotesia</taxon>
    </lineage>
</organism>
<reference evidence="1 2" key="1">
    <citation type="journal article" date="2021" name="J. Hered.">
        <title>A chromosome-level genome assembly of the parasitoid wasp, Cotesia glomerata (Hymenoptera: Braconidae).</title>
        <authorList>
            <person name="Pinto B.J."/>
            <person name="Weis J.J."/>
            <person name="Gamble T."/>
            <person name="Ode P.J."/>
            <person name="Paul R."/>
            <person name="Zaspel J.M."/>
        </authorList>
    </citation>
    <scope>NUCLEOTIDE SEQUENCE [LARGE SCALE GENOMIC DNA]</scope>
    <source>
        <strain evidence="1">CgM1</strain>
    </source>
</reference>
<accession>A0AAV7IWD8</accession>
<proteinExistence type="predicted"/>
<protein>
    <submittedName>
        <fullName evidence="1">Uncharacterized protein</fullName>
    </submittedName>
</protein>
<comment type="caution">
    <text evidence="1">The sequence shown here is derived from an EMBL/GenBank/DDBJ whole genome shotgun (WGS) entry which is preliminary data.</text>
</comment>